<dbReference type="EMBL" id="SOJT01000073">
    <property type="protein sequence ID" value="TET29572.1"/>
    <property type="molecule type" value="Genomic_DNA"/>
</dbReference>
<proteinExistence type="predicted"/>
<feature type="domain" description="Thioredoxin-like fold" evidence="1">
    <location>
        <begin position="133"/>
        <end position="209"/>
    </location>
</feature>
<sequence>MTLLKDEVQNEVRERFKKLTGQVRLVNFTQKIECHYCEETRRLTEEIASLSPKISSRIYNFALDKEVSQQYKIDKIPALVVEGERNYGIRFFGIPGGYEFNSLISAIYDVSRKATDLSLESKDKIGKIDRPIHIQVFVTLTCPYCPSAVTMAHKLALESEHITSDMVESAEFPHLVNKYGVMGVPKVLINEEFGFEGALPESSFVDEVMRAYKSTKEAKDKS</sequence>
<gene>
    <name evidence="2" type="ORF">E3J68_01530</name>
</gene>
<dbReference type="AlphaFoldDB" id="A0A523TGU5"/>
<dbReference type="SUPFAM" id="SSF52833">
    <property type="entry name" value="Thioredoxin-like"/>
    <property type="match status" value="2"/>
</dbReference>
<dbReference type="NCBIfam" id="TIGR02187">
    <property type="entry name" value="PDO_seleno_TRX"/>
    <property type="match status" value="1"/>
</dbReference>
<dbReference type="PROSITE" id="PS51354">
    <property type="entry name" value="GLUTAREDOXIN_2"/>
    <property type="match status" value="1"/>
</dbReference>
<dbReference type="InterPro" id="IPR036249">
    <property type="entry name" value="Thioredoxin-like_sf"/>
</dbReference>
<dbReference type="Pfam" id="PF13192">
    <property type="entry name" value="Thioredoxin_3"/>
    <property type="match status" value="1"/>
</dbReference>
<dbReference type="Gene3D" id="3.40.30.10">
    <property type="entry name" value="Glutaredoxin"/>
    <property type="match status" value="2"/>
</dbReference>
<evidence type="ECO:0000313" key="3">
    <source>
        <dbReference type="Proteomes" id="UP000316517"/>
    </source>
</evidence>
<evidence type="ECO:0000313" key="2">
    <source>
        <dbReference type="EMBL" id="TET29572.1"/>
    </source>
</evidence>
<dbReference type="CDD" id="cd02973">
    <property type="entry name" value="TRX_GRX_like"/>
    <property type="match status" value="1"/>
</dbReference>
<dbReference type="PANTHER" id="PTHR37170">
    <property type="entry name" value="GLUTAREDOXIN-RELATED"/>
    <property type="match status" value="1"/>
</dbReference>
<name>A0A523TGU5_UNCAE</name>
<comment type="caution">
    <text evidence="2">The sequence shown here is derived from an EMBL/GenBank/DDBJ whole genome shotgun (WGS) entry which is preliminary data.</text>
</comment>
<dbReference type="Proteomes" id="UP000316517">
    <property type="component" value="Unassembled WGS sequence"/>
</dbReference>
<organism evidence="2 3">
    <name type="scientific">Aerophobetes bacterium</name>
    <dbReference type="NCBI Taxonomy" id="2030807"/>
    <lineage>
        <taxon>Bacteria</taxon>
        <taxon>Candidatus Aerophobota</taxon>
    </lineage>
</organism>
<accession>A0A523TGU5</accession>
<dbReference type="InterPro" id="IPR011903">
    <property type="entry name" value="TON_0319-like"/>
</dbReference>
<evidence type="ECO:0000259" key="1">
    <source>
        <dbReference type="Pfam" id="PF13192"/>
    </source>
</evidence>
<reference evidence="2 3" key="1">
    <citation type="submission" date="2019-03" db="EMBL/GenBank/DDBJ databases">
        <title>Metabolic potential of uncultured bacteria and archaea associated with petroleum seepage in deep-sea sediments.</title>
        <authorList>
            <person name="Dong X."/>
            <person name="Hubert C."/>
        </authorList>
    </citation>
    <scope>NUCLEOTIDE SEQUENCE [LARGE SCALE GENOMIC DNA]</scope>
    <source>
        <strain evidence="2">E44_bin3</strain>
    </source>
</reference>
<dbReference type="PANTHER" id="PTHR37170:SF1">
    <property type="entry name" value="GLUTAREDOXIN-LIKE PROTEIN"/>
    <property type="match status" value="1"/>
</dbReference>
<protein>
    <submittedName>
        <fullName evidence="2">Glutaredoxin</fullName>
    </submittedName>
</protein>
<dbReference type="InterPro" id="IPR012336">
    <property type="entry name" value="Thioredoxin-like_fold"/>
</dbReference>